<proteinExistence type="predicted"/>
<organism evidence="2 3">
    <name type="scientific">Collybia nuda</name>
    <dbReference type="NCBI Taxonomy" id="64659"/>
    <lineage>
        <taxon>Eukaryota</taxon>
        <taxon>Fungi</taxon>
        <taxon>Dikarya</taxon>
        <taxon>Basidiomycota</taxon>
        <taxon>Agaricomycotina</taxon>
        <taxon>Agaricomycetes</taxon>
        <taxon>Agaricomycetidae</taxon>
        <taxon>Agaricales</taxon>
        <taxon>Tricholomatineae</taxon>
        <taxon>Clitocybaceae</taxon>
        <taxon>Collybia</taxon>
    </lineage>
</organism>
<dbReference type="AlphaFoldDB" id="A0A9P5XV76"/>
<dbReference type="Proteomes" id="UP000807353">
    <property type="component" value="Unassembled WGS sequence"/>
</dbReference>
<evidence type="ECO:0000256" key="1">
    <source>
        <dbReference type="SAM" id="Phobius"/>
    </source>
</evidence>
<sequence length="83" mass="9453">MMAKYRARLQTYDLQPYIYVAVIIAIIIVLPRTCQRHLFYPPQTTAITTSGTHHNQHNSIQMTNNSSHRNIYSCTSSEVTALG</sequence>
<feature type="transmembrane region" description="Helical" evidence="1">
    <location>
        <begin position="12"/>
        <end position="30"/>
    </location>
</feature>
<gene>
    <name evidence="2" type="ORF">BDZ94DRAFT_1273865</name>
</gene>
<reference evidence="2" key="1">
    <citation type="submission" date="2020-11" db="EMBL/GenBank/DDBJ databases">
        <authorList>
            <consortium name="DOE Joint Genome Institute"/>
            <person name="Ahrendt S."/>
            <person name="Riley R."/>
            <person name="Andreopoulos W."/>
            <person name="Labutti K."/>
            <person name="Pangilinan J."/>
            <person name="Ruiz-Duenas F.J."/>
            <person name="Barrasa J.M."/>
            <person name="Sanchez-Garcia M."/>
            <person name="Camarero S."/>
            <person name="Miyauchi S."/>
            <person name="Serrano A."/>
            <person name="Linde D."/>
            <person name="Babiker R."/>
            <person name="Drula E."/>
            <person name="Ayuso-Fernandez I."/>
            <person name="Pacheco R."/>
            <person name="Padilla G."/>
            <person name="Ferreira P."/>
            <person name="Barriuso J."/>
            <person name="Kellner H."/>
            <person name="Castanera R."/>
            <person name="Alfaro M."/>
            <person name="Ramirez L."/>
            <person name="Pisabarro A.G."/>
            <person name="Kuo A."/>
            <person name="Tritt A."/>
            <person name="Lipzen A."/>
            <person name="He G."/>
            <person name="Yan M."/>
            <person name="Ng V."/>
            <person name="Cullen D."/>
            <person name="Martin F."/>
            <person name="Rosso M.-N."/>
            <person name="Henrissat B."/>
            <person name="Hibbett D."/>
            <person name="Martinez A.T."/>
            <person name="Grigoriev I.V."/>
        </authorList>
    </citation>
    <scope>NUCLEOTIDE SEQUENCE</scope>
    <source>
        <strain evidence="2">CBS 247.69</strain>
    </source>
</reference>
<comment type="caution">
    <text evidence="2">The sequence shown here is derived from an EMBL/GenBank/DDBJ whole genome shotgun (WGS) entry which is preliminary data.</text>
</comment>
<keyword evidence="3" id="KW-1185">Reference proteome</keyword>
<keyword evidence="1" id="KW-1133">Transmembrane helix</keyword>
<protein>
    <submittedName>
        <fullName evidence="2">Uncharacterized protein</fullName>
    </submittedName>
</protein>
<name>A0A9P5XV76_9AGAR</name>
<evidence type="ECO:0000313" key="2">
    <source>
        <dbReference type="EMBL" id="KAF9457197.1"/>
    </source>
</evidence>
<evidence type="ECO:0000313" key="3">
    <source>
        <dbReference type="Proteomes" id="UP000807353"/>
    </source>
</evidence>
<keyword evidence="1" id="KW-0472">Membrane</keyword>
<accession>A0A9P5XV76</accession>
<keyword evidence="1" id="KW-0812">Transmembrane</keyword>
<dbReference type="EMBL" id="MU150383">
    <property type="protein sequence ID" value="KAF9457197.1"/>
    <property type="molecule type" value="Genomic_DNA"/>
</dbReference>